<dbReference type="AlphaFoldDB" id="A0A918WLZ3"/>
<dbReference type="EMBL" id="BMXI01000009">
    <property type="protein sequence ID" value="GHC55388.1"/>
    <property type="molecule type" value="Genomic_DNA"/>
</dbReference>
<dbReference type="RefSeq" id="WP_189570053.1">
    <property type="nucleotide sequence ID" value="NZ_BMXI01000009.1"/>
</dbReference>
<accession>A0A918WLZ3</accession>
<protein>
    <submittedName>
        <fullName evidence="1">Uncharacterized protein</fullName>
    </submittedName>
</protein>
<keyword evidence="2" id="KW-1185">Reference proteome</keyword>
<gene>
    <name evidence="1" type="ORF">GCM10007100_22440</name>
</gene>
<dbReference type="Proteomes" id="UP000644507">
    <property type="component" value="Unassembled WGS sequence"/>
</dbReference>
<name>A0A918WLZ3_9BACT</name>
<reference evidence="1" key="1">
    <citation type="journal article" date="2014" name="Int. J. Syst. Evol. Microbiol.">
        <title>Complete genome sequence of Corynebacterium casei LMG S-19264T (=DSM 44701T), isolated from a smear-ripened cheese.</title>
        <authorList>
            <consortium name="US DOE Joint Genome Institute (JGI-PGF)"/>
            <person name="Walter F."/>
            <person name="Albersmeier A."/>
            <person name="Kalinowski J."/>
            <person name="Ruckert C."/>
        </authorList>
    </citation>
    <scope>NUCLEOTIDE SEQUENCE</scope>
    <source>
        <strain evidence="1">KCTC 12988</strain>
    </source>
</reference>
<proteinExistence type="predicted"/>
<sequence>MKISDYHFLSLLVPVTLGAQTVVPVDPNCCGNDPEGTVLEIRQSATAEAVNARRVAAAEKGYQAASVEQADEKVSIRSEKKSFLAGSEFLVGAHGFAIVPKGSTVTPGRGLTVASEAPTGTKLQSWMEFQHSNPSVLRLLPVTEAMLAGDEEALETLAAKVKALQTGGIAYVTSLNGNPVCLPSFGSLAAN</sequence>
<evidence type="ECO:0000313" key="1">
    <source>
        <dbReference type="EMBL" id="GHC55388.1"/>
    </source>
</evidence>
<organism evidence="1 2">
    <name type="scientific">Roseibacillus persicicus</name>
    <dbReference type="NCBI Taxonomy" id="454148"/>
    <lineage>
        <taxon>Bacteria</taxon>
        <taxon>Pseudomonadati</taxon>
        <taxon>Verrucomicrobiota</taxon>
        <taxon>Verrucomicrobiia</taxon>
        <taxon>Verrucomicrobiales</taxon>
        <taxon>Verrucomicrobiaceae</taxon>
        <taxon>Roseibacillus</taxon>
    </lineage>
</organism>
<evidence type="ECO:0000313" key="2">
    <source>
        <dbReference type="Proteomes" id="UP000644507"/>
    </source>
</evidence>
<comment type="caution">
    <text evidence="1">The sequence shown here is derived from an EMBL/GenBank/DDBJ whole genome shotgun (WGS) entry which is preliminary data.</text>
</comment>
<reference evidence="1" key="2">
    <citation type="submission" date="2020-09" db="EMBL/GenBank/DDBJ databases">
        <authorList>
            <person name="Sun Q."/>
            <person name="Kim S."/>
        </authorList>
    </citation>
    <scope>NUCLEOTIDE SEQUENCE</scope>
    <source>
        <strain evidence="1">KCTC 12988</strain>
    </source>
</reference>